<name>A0A232F372_9HYME</name>
<comment type="caution">
    <text evidence="1">The sequence shown here is derived from an EMBL/GenBank/DDBJ whole genome shotgun (WGS) entry which is preliminary data.</text>
</comment>
<gene>
    <name evidence="1" type="ORF">TSAR_010837</name>
</gene>
<protein>
    <submittedName>
        <fullName evidence="1">Uncharacterized protein</fullName>
    </submittedName>
</protein>
<organism evidence="1 2">
    <name type="scientific">Trichomalopsis sarcophagae</name>
    <dbReference type="NCBI Taxonomy" id="543379"/>
    <lineage>
        <taxon>Eukaryota</taxon>
        <taxon>Metazoa</taxon>
        <taxon>Ecdysozoa</taxon>
        <taxon>Arthropoda</taxon>
        <taxon>Hexapoda</taxon>
        <taxon>Insecta</taxon>
        <taxon>Pterygota</taxon>
        <taxon>Neoptera</taxon>
        <taxon>Endopterygota</taxon>
        <taxon>Hymenoptera</taxon>
        <taxon>Apocrita</taxon>
        <taxon>Proctotrupomorpha</taxon>
        <taxon>Chalcidoidea</taxon>
        <taxon>Pteromalidae</taxon>
        <taxon>Pteromalinae</taxon>
        <taxon>Trichomalopsis</taxon>
    </lineage>
</organism>
<dbReference type="Proteomes" id="UP000215335">
    <property type="component" value="Unassembled WGS sequence"/>
</dbReference>
<keyword evidence="2" id="KW-1185">Reference proteome</keyword>
<dbReference type="EMBL" id="NNAY01001159">
    <property type="protein sequence ID" value="OXU24940.1"/>
    <property type="molecule type" value="Genomic_DNA"/>
</dbReference>
<accession>A0A232F372</accession>
<evidence type="ECO:0000313" key="1">
    <source>
        <dbReference type="EMBL" id="OXU24940.1"/>
    </source>
</evidence>
<reference evidence="1 2" key="1">
    <citation type="journal article" date="2017" name="Curr. Biol.">
        <title>The Evolution of Venom by Co-option of Single-Copy Genes.</title>
        <authorList>
            <person name="Martinson E.O."/>
            <person name="Mrinalini"/>
            <person name="Kelkar Y.D."/>
            <person name="Chang C.H."/>
            <person name="Werren J.H."/>
        </authorList>
    </citation>
    <scope>NUCLEOTIDE SEQUENCE [LARGE SCALE GENOMIC DNA]</scope>
    <source>
        <strain evidence="1 2">Alberta</strain>
        <tissue evidence="1">Whole body</tissue>
    </source>
</reference>
<sequence>MLLVGRDCAAAAVARHDRMKFATECSRAAAGLRSWNDGLSLLLQGRNSKNDKTLRRDDLLRGKPARYMMTIFICL</sequence>
<dbReference type="AlphaFoldDB" id="A0A232F372"/>
<evidence type="ECO:0000313" key="2">
    <source>
        <dbReference type="Proteomes" id="UP000215335"/>
    </source>
</evidence>
<proteinExistence type="predicted"/>